<evidence type="ECO:0000313" key="4">
    <source>
        <dbReference type="Proteomes" id="UP000182771"/>
    </source>
</evidence>
<accession>A0A1H2SY43</accession>
<reference evidence="3 4" key="1">
    <citation type="submission" date="2016-10" db="EMBL/GenBank/DDBJ databases">
        <authorList>
            <person name="Varghese N."/>
            <person name="Submissions S."/>
        </authorList>
    </citation>
    <scope>NUCLEOTIDE SEQUENCE [LARGE SCALE GENOMIC DNA]</scope>
    <source>
        <strain evidence="3 4">DSM 11449</strain>
    </source>
</reference>
<evidence type="ECO:0000313" key="3">
    <source>
        <dbReference type="EMBL" id="SDW35934.1"/>
    </source>
</evidence>
<dbReference type="OrthoDB" id="4075615at2"/>
<dbReference type="GeneID" id="85016108"/>
<protein>
    <submittedName>
        <fullName evidence="3">Butirosin biosynthesis protein H, N-terminal</fullName>
    </submittedName>
</protein>
<feature type="domain" description="Butirosin biosynthesis protein H N-terminal" evidence="1">
    <location>
        <begin position="12"/>
        <end position="143"/>
    </location>
</feature>
<dbReference type="Pfam" id="PF14399">
    <property type="entry name" value="BtrH_N"/>
    <property type="match status" value="1"/>
</dbReference>
<dbReference type="AlphaFoldDB" id="A0A1H2SY43"/>
<dbReference type="InterPro" id="IPR032369">
    <property type="entry name" value="DUF4872"/>
</dbReference>
<feature type="domain" description="DUF4872" evidence="2">
    <location>
        <begin position="154"/>
        <end position="328"/>
    </location>
</feature>
<evidence type="ECO:0000259" key="1">
    <source>
        <dbReference type="Pfam" id="PF14399"/>
    </source>
</evidence>
<keyword evidence="4" id="KW-1185">Reference proteome</keyword>
<gene>
    <name evidence="3" type="ORF">SAMN05444420_1026</name>
</gene>
<dbReference type="RefSeq" id="WP_016420384.1">
    <property type="nucleotide sequence ID" value="NZ_FNND01000002.1"/>
</dbReference>
<organism evidence="3 4">
    <name type="scientific">Capnocytophaga granulosa</name>
    <dbReference type="NCBI Taxonomy" id="45242"/>
    <lineage>
        <taxon>Bacteria</taxon>
        <taxon>Pseudomonadati</taxon>
        <taxon>Bacteroidota</taxon>
        <taxon>Flavobacteriia</taxon>
        <taxon>Flavobacteriales</taxon>
        <taxon>Flavobacteriaceae</taxon>
        <taxon>Capnocytophaga</taxon>
    </lineage>
</organism>
<comment type="caution">
    <text evidence="3">The sequence shown here is derived from an EMBL/GenBank/DDBJ whole genome shotgun (WGS) entry which is preliminary data.</text>
</comment>
<dbReference type="EMBL" id="FNND01000002">
    <property type="protein sequence ID" value="SDW35934.1"/>
    <property type="molecule type" value="Genomic_DNA"/>
</dbReference>
<dbReference type="Pfam" id="PF16169">
    <property type="entry name" value="DUF4872"/>
    <property type="match status" value="1"/>
</dbReference>
<sequence length="334" mass="38134">MSIVFQHNQSAHCENGTASNLLNYYGLKLSEPMIFGIGSGLLFFYFPWLKVNQAPAISYRTMPGHIFSKVARRLGFRVRRERFSSPQKAQQALDEKLQAGMPVGLQVGVYHLTYFPDAYRFHFNAHNLVVYGKEADTYLISDPVMEEPTRLSSQELEKVRFAQGTLAPKGHMYFPTHLPKQIDLKEAIGKGIKDTCSQMLAPVPIVGVRAIRWVSKDILRWYDKRGVKITNHYLAQMIRMQEEIGTGGGGFRFIYGAFLEEAAEVLKCDALKECSQEITAIGDLWRDFAVEVARLYKNRNQAHRAAYEGLSQRLSQIAQREEAFYKKLRKVVSR</sequence>
<dbReference type="InterPro" id="IPR026935">
    <property type="entry name" value="BtrH_N"/>
</dbReference>
<proteinExistence type="predicted"/>
<name>A0A1H2SY43_9FLAO</name>
<dbReference type="Proteomes" id="UP000182771">
    <property type="component" value="Unassembled WGS sequence"/>
</dbReference>
<evidence type="ECO:0000259" key="2">
    <source>
        <dbReference type="Pfam" id="PF16169"/>
    </source>
</evidence>